<sequence length="139" mass="15961">MTNMKAPEGKNEIATFEKKLAPFLSRNRNAKVEKRGELYYVSNAWNEESISFLLEPNSESDLIAALNTLILPPRFTALYHLDTNTMEYIFTLLDRNSPYLSRQFEFSIEGKTYHCGFEDASDRLLLLSKLFRPIGGISD</sequence>
<gene>
    <name evidence="1" type="ORF">S06H3_43473</name>
</gene>
<dbReference type="AlphaFoldDB" id="X1QRS9"/>
<dbReference type="EMBL" id="BARV01026971">
    <property type="protein sequence ID" value="GAI45954.1"/>
    <property type="molecule type" value="Genomic_DNA"/>
</dbReference>
<proteinExistence type="predicted"/>
<organism evidence="1">
    <name type="scientific">marine sediment metagenome</name>
    <dbReference type="NCBI Taxonomy" id="412755"/>
    <lineage>
        <taxon>unclassified sequences</taxon>
        <taxon>metagenomes</taxon>
        <taxon>ecological metagenomes</taxon>
    </lineage>
</organism>
<evidence type="ECO:0000313" key="1">
    <source>
        <dbReference type="EMBL" id="GAI45954.1"/>
    </source>
</evidence>
<accession>X1QRS9</accession>
<protein>
    <submittedName>
        <fullName evidence="1">Uncharacterized protein</fullName>
    </submittedName>
</protein>
<reference evidence="1" key="1">
    <citation type="journal article" date="2014" name="Front. Microbiol.">
        <title>High frequency of phylogenetically diverse reductive dehalogenase-homologous genes in deep subseafloor sedimentary metagenomes.</title>
        <authorList>
            <person name="Kawai M."/>
            <person name="Futagami T."/>
            <person name="Toyoda A."/>
            <person name="Takaki Y."/>
            <person name="Nishi S."/>
            <person name="Hori S."/>
            <person name="Arai W."/>
            <person name="Tsubouchi T."/>
            <person name="Morono Y."/>
            <person name="Uchiyama I."/>
            <person name="Ito T."/>
            <person name="Fujiyama A."/>
            <person name="Inagaki F."/>
            <person name="Takami H."/>
        </authorList>
    </citation>
    <scope>NUCLEOTIDE SEQUENCE</scope>
    <source>
        <strain evidence="1">Expedition CK06-06</strain>
    </source>
</reference>
<name>X1QRS9_9ZZZZ</name>
<comment type="caution">
    <text evidence="1">The sequence shown here is derived from an EMBL/GenBank/DDBJ whole genome shotgun (WGS) entry which is preliminary data.</text>
</comment>